<keyword evidence="3" id="KW-1185">Reference proteome</keyword>
<evidence type="ECO:0000313" key="2">
    <source>
        <dbReference type="EMBL" id="CAT05203.1"/>
    </source>
</evidence>
<feature type="coiled-coil region" evidence="1">
    <location>
        <begin position="111"/>
        <end position="145"/>
    </location>
</feature>
<protein>
    <submittedName>
        <fullName evidence="2">Uncharacterized protein</fullName>
    </submittedName>
</protein>
<dbReference type="KEGG" id="mco:MCJ_004980"/>
<dbReference type="AlphaFoldDB" id="C5J6U0"/>
<name>C5J6U0_MESCH</name>
<evidence type="ECO:0000313" key="3">
    <source>
        <dbReference type="Proteomes" id="UP000001491"/>
    </source>
</evidence>
<dbReference type="EMBL" id="FM864216">
    <property type="protein sequence ID" value="CAT05203.1"/>
    <property type="molecule type" value="Genomic_DNA"/>
</dbReference>
<reference evidence="3" key="1">
    <citation type="journal article" date="2009" name="BMC Bioinformatics">
        <title>The Mycoplasma conjunctivae genome sequencing, annotation and analysis.</title>
        <authorList>
            <person name="Calderon-Copete S.P."/>
            <person name="Wigger G."/>
            <person name="Wunderlin C."/>
            <person name="Schmidheini T."/>
            <person name="Frey J."/>
            <person name="Quail M.A."/>
            <person name="Falquet L."/>
        </authorList>
    </citation>
    <scope>NUCLEOTIDE SEQUENCE [LARGE SCALE GENOMIC DNA]</scope>
    <source>
        <strain evidence="3">ATCC 25834 / NCTC 10147 / HRC/581</strain>
    </source>
</reference>
<sequence length="151" mass="18253">MEQNKNLKMLNIILIIEQLKEIAKLNKIIDRHFVIPETTAIQVYFKQEKFPYYDKLEDMDLFYCIFEKTWSLKPLFVWPTQYLLELQAKEQLDPLYINKIINHLNNQVTQNSLLSRNIKKLEYLLKQLKENLDSYKIALEKNQIISKEILF</sequence>
<organism evidence="2 3">
    <name type="scientific">Mesomycoplasma conjunctivae (strain ATCC 25834 / NCTC 10147 / HRC/581)</name>
    <name type="common">Mycoplasma conjunctivae</name>
    <dbReference type="NCBI Taxonomy" id="572263"/>
    <lineage>
        <taxon>Bacteria</taxon>
        <taxon>Bacillati</taxon>
        <taxon>Mycoplasmatota</taxon>
        <taxon>Mycoplasmoidales</taxon>
        <taxon>Metamycoplasmataceae</taxon>
        <taxon>Mesomycoplasma</taxon>
    </lineage>
</organism>
<proteinExistence type="predicted"/>
<evidence type="ECO:0000256" key="1">
    <source>
        <dbReference type="SAM" id="Coils"/>
    </source>
</evidence>
<accession>C5J6U0</accession>
<dbReference type="Proteomes" id="UP000001491">
    <property type="component" value="Chromosome"/>
</dbReference>
<dbReference type="HOGENOM" id="CLU_1729350_0_0_14"/>
<gene>
    <name evidence="2" type="ordered locus">MCJ_004980</name>
</gene>
<keyword evidence="1" id="KW-0175">Coiled coil</keyword>